<accession>A0ABZ1D065</accession>
<dbReference type="InterPro" id="IPR044230">
    <property type="entry name" value="GTF3C4"/>
</dbReference>
<organism evidence="3 4">
    <name type="scientific">Kwoniella shivajii</name>
    <dbReference type="NCBI Taxonomy" id="564305"/>
    <lineage>
        <taxon>Eukaryota</taxon>
        <taxon>Fungi</taxon>
        <taxon>Dikarya</taxon>
        <taxon>Basidiomycota</taxon>
        <taxon>Agaricomycotina</taxon>
        <taxon>Tremellomycetes</taxon>
        <taxon>Tremellales</taxon>
        <taxon>Cryptococcaceae</taxon>
        <taxon>Kwoniella</taxon>
    </lineage>
</organism>
<dbReference type="InterPro" id="IPR024761">
    <property type="entry name" value="TFIIIC_delta_N"/>
</dbReference>
<gene>
    <name evidence="3" type="ORF">IL334_003306</name>
</gene>
<evidence type="ECO:0000259" key="2">
    <source>
        <dbReference type="Pfam" id="PF12660"/>
    </source>
</evidence>
<evidence type="ECO:0000313" key="3">
    <source>
        <dbReference type="EMBL" id="WRT66351.1"/>
    </source>
</evidence>
<protein>
    <recommendedName>
        <fullName evidence="5">Transcription factor IIIC 90kDa subunit N-terminal domain-containing protein</fullName>
    </recommendedName>
</protein>
<dbReference type="Proteomes" id="UP001329825">
    <property type="component" value="Chromosome 4"/>
</dbReference>
<dbReference type="PANTHER" id="PTHR15496">
    <property type="entry name" value="GENERAL TRANSCRIPTION FACTOR 3C POLYPEPTIDE 4 FAMILY"/>
    <property type="match status" value="1"/>
</dbReference>
<feature type="domain" description="Transcription factor IIIC 90kDa subunit N-terminal" evidence="1">
    <location>
        <begin position="32"/>
        <end position="444"/>
    </location>
</feature>
<dbReference type="InterPro" id="IPR024764">
    <property type="entry name" value="TFIIIC_Znf"/>
</dbReference>
<dbReference type="GeneID" id="87955437"/>
<evidence type="ECO:0000313" key="4">
    <source>
        <dbReference type="Proteomes" id="UP001329825"/>
    </source>
</evidence>
<dbReference type="PANTHER" id="PTHR15496:SF2">
    <property type="entry name" value="GENERAL TRANSCRIPTION FACTOR 3C POLYPEPTIDE 4"/>
    <property type="match status" value="1"/>
</dbReference>
<dbReference type="EMBL" id="CP141884">
    <property type="protein sequence ID" value="WRT66351.1"/>
    <property type="molecule type" value="Genomic_DNA"/>
</dbReference>
<evidence type="ECO:0008006" key="5">
    <source>
        <dbReference type="Google" id="ProtNLM"/>
    </source>
</evidence>
<name>A0ABZ1D065_9TREE</name>
<dbReference type="Pfam" id="PF12660">
    <property type="entry name" value="zf-TFIIIC"/>
    <property type="match status" value="1"/>
</dbReference>
<dbReference type="SUPFAM" id="SSF50978">
    <property type="entry name" value="WD40 repeat-like"/>
    <property type="match status" value="1"/>
</dbReference>
<keyword evidence="4" id="KW-1185">Reference proteome</keyword>
<reference evidence="3 4" key="1">
    <citation type="submission" date="2024-01" db="EMBL/GenBank/DDBJ databases">
        <title>Comparative genomics of Cryptococcus and Kwoniella reveals pathogenesis evolution and contrasting modes of karyotype evolution via chromosome fusion or intercentromeric recombination.</title>
        <authorList>
            <person name="Coelho M.A."/>
            <person name="David-Palma M."/>
            <person name="Shea T."/>
            <person name="Bowers K."/>
            <person name="McGinley-Smith S."/>
            <person name="Mohammad A.W."/>
            <person name="Gnirke A."/>
            <person name="Yurkov A.M."/>
            <person name="Nowrousian M."/>
            <person name="Sun S."/>
            <person name="Cuomo C.A."/>
            <person name="Heitman J."/>
        </authorList>
    </citation>
    <scope>NUCLEOTIDE SEQUENCE [LARGE SCALE GENOMIC DNA]</scope>
    <source>
        <strain evidence="3">CBS 11374</strain>
    </source>
</reference>
<proteinExistence type="predicted"/>
<dbReference type="RefSeq" id="XP_062791091.1">
    <property type="nucleotide sequence ID" value="XM_062935040.1"/>
</dbReference>
<feature type="domain" description="Transcription factor IIIC putative zinc-finger" evidence="2">
    <location>
        <begin position="723"/>
        <end position="822"/>
    </location>
</feature>
<sequence length="827" mass="91284">MTGDFDENPPTVLASRNFPGIIPSTSHHNVSWSDDGQCLFITRKGVNIVTPHLTTTLPPPTTLVDPTSSLDNPTAAINESKRRAALQAEADSEDEGLDTFEDTAIPSEKKGKWRMRRPNNGEIRFWSTGIEIDKDGSREDVYGWSDIGDEITAVYTEKEVTTRQAIWSPSGLSDLGGCLLVVLNSAMQVSVYAPRNDPYTKQWDELADLTMLTKGLLSQEAINAEMSVESMLESRTTCVRWSSHIPLRSMSGVDGSLLAMSNRAGKVAFWTYGTEKRFHRAHYFDVCEIGGWVADMAWSEWKEIEEQTYEVHLALALTDGSIRVMTLQRSVQQDVSGIQKWDIDVQPSVIIDRGDKRNISSIEWINDVLIWTKSGSVHILAGEGNQTVQWKGTISLKLERVGNWASANGLGPCIGVHRMNHNTILIVLSSLTAHLITNFTTSPILADPRDSLRTALAMRDAFEDHLSTDSLIKTRFRSVEIKPEAWTADTSGWTNLGWGGIGTWVTEPVNFHSLDSATEGKRSMNLVVANLGGSCPSPDLSVIDALRSILGNPPSLLFTSSGRLLMPYLLHIITLRQPESQAEHFLNLVKSDTDASSFVEPKGRELIEGFWGGIDLDRMRLKFVLASWCAATYPSFAIQFEETMAIISKTIVSYLIATLLQWTDSLSQLSNLSPIDQQFLTQLLKAARDVPSEDNEMQLAPLAANLARSLNQDGAIGGLEESEERCPACKTEVGPEGTCAKGHVWSRCSITHLLITHPHYRVCSTCPAISLLPQRHLQTPISVDREGKDQDWARFVPIEGGEDSLIQVALEAAIGCPSCGGRWQRAV</sequence>
<dbReference type="InterPro" id="IPR036322">
    <property type="entry name" value="WD40_repeat_dom_sf"/>
</dbReference>
<dbReference type="Pfam" id="PF12657">
    <property type="entry name" value="TFIIIC_delta"/>
    <property type="match status" value="1"/>
</dbReference>
<evidence type="ECO:0000259" key="1">
    <source>
        <dbReference type="Pfam" id="PF12657"/>
    </source>
</evidence>